<evidence type="ECO:0000313" key="1">
    <source>
        <dbReference type="EMBL" id="PIP39435.1"/>
    </source>
</evidence>
<protein>
    <submittedName>
        <fullName evidence="1">Uncharacterized protein</fullName>
    </submittedName>
</protein>
<comment type="caution">
    <text evidence="1">The sequence shown here is derived from an EMBL/GenBank/DDBJ whole genome shotgun (WGS) entry which is preliminary data.</text>
</comment>
<name>A0A2H0A1W2_9BACT</name>
<dbReference type="Proteomes" id="UP000231067">
    <property type="component" value="Unassembled WGS sequence"/>
</dbReference>
<accession>A0A2H0A1W2</accession>
<organism evidence="1 2">
    <name type="scientific">Candidatus Desantisbacteria bacterium CG23_combo_of_CG06-09_8_20_14_all_40_23</name>
    <dbReference type="NCBI Taxonomy" id="1974550"/>
    <lineage>
        <taxon>Bacteria</taxon>
        <taxon>Candidatus Desantisiibacteriota</taxon>
    </lineage>
</organism>
<evidence type="ECO:0000313" key="2">
    <source>
        <dbReference type="Proteomes" id="UP000231067"/>
    </source>
</evidence>
<dbReference type="EMBL" id="PCSH01000170">
    <property type="protein sequence ID" value="PIP39435.1"/>
    <property type="molecule type" value="Genomic_DNA"/>
</dbReference>
<sequence length="108" mass="12730">MPSIITNTVIYNKDFHKEILSEKNIDEIFTSCLECKLNDICMAAELRDSFFGKIFEYKERWYNLVHYISFESFRQEEVPKNIKKSIGFSKTTLATKLFGLKRILNSFA</sequence>
<dbReference type="AlphaFoldDB" id="A0A2H0A1W2"/>
<gene>
    <name evidence="1" type="ORF">COX18_10165</name>
</gene>
<proteinExistence type="predicted"/>
<reference evidence="1 2" key="1">
    <citation type="submission" date="2017-09" db="EMBL/GenBank/DDBJ databases">
        <title>Depth-based differentiation of microbial function through sediment-hosted aquifers and enrichment of novel symbionts in the deep terrestrial subsurface.</title>
        <authorList>
            <person name="Probst A.J."/>
            <person name="Ladd B."/>
            <person name="Jarett J.K."/>
            <person name="Geller-Mcgrath D.E."/>
            <person name="Sieber C.M."/>
            <person name="Emerson J.B."/>
            <person name="Anantharaman K."/>
            <person name="Thomas B.C."/>
            <person name="Malmstrom R."/>
            <person name="Stieglmeier M."/>
            <person name="Klingl A."/>
            <person name="Woyke T."/>
            <person name="Ryan C.M."/>
            <person name="Banfield J.F."/>
        </authorList>
    </citation>
    <scope>NUCLEOTIDE SEQUENCE [LARGE SCALE GENOMIC DNA]</scope>
    <source>
        <strain evidence="1">CG23_combo_of_CG06-09_8_20_14_all_40_23</strain>
    </source>
</reference>